<dbReference type="Proteomes" id="UP000324701">
    <property type="component" value="Unassembled WGS sequence"/>
</dbReference>
<keyword evidence="3" id="KW-1185">Reference proteome</keyword>
<organism evidence="2 3">
    <name type="scientific">Mycobacterium simiae</name>
    <name type="common">Mycobacterium habana</name>
    <dbReference type="NCBI Taxonomy" id="1784"/>
    <lineage>
        <taxon>Bacteria</taxon>
        <taxon>Bacillati</taxon>
        <taxon>Actinomycetota</taxon>
        <taxon>Actinomycetes</taxon>
        <taxon>Mycobacteriales</taxon>
        <taxon>Mycobacteriaceae</taxon>
        <taxon>Mycobacterium</taxon>
        <taxon>Mycobacterium simiae complex</taxon>
    </lineage>
</organism>
<feature type="compositionally biased region" description="Polar residues" evidence="1">
    <location>
        <begin position="7"/>
        <end position="26"/>
    </location>
</feature>
<accession>A0A5B1BC68</accession>
<evidence type="ECO:0000313" key="2">
    <source>
        <dbReference type="EMBL" id="KAA1246177.1"/>
    </source>
</evidence>
<gene>
    <name evidence="2" type="ORF">F0Q45_23520</name>
</gene>
<name>A0A5B1BC68_MYCSI</name>
<feature type="region of interest" description="Disordered" evidence="1">
    <location>
        <begin position="1"/>
        <end position="26"/>
    </location>
</feature>
<dbReference type="RefSeq" id="WP_149656194.1">
    <property type="nucleotide sequence ID" value="NZ_VTZN01000230.1"/>
</dbReference>
<evidence type="ECO:0000313" key="3">
    <source>
        <dbReference type="Proteomes" id="UP000324701"/>
    </source>
</evidence>
<dbReference type="AlphaFoldDB" id="A0A5B1BC68"/>
<evidence type="ECO:0000256" key="1">
    <source>
        <dbReference type="SAM" id="MobiDB-lite"/>
    </source>
</evidence>
<reference evidence="2 3" key="1">
    <citation type="submission" date="2019-09" db="EMBL/GenBank/DDBJ databases">
        <title>Report of infection by Mycobacterium simiae a patient suffering from pulmonary tuberculosis.</title>
        <authorList>
            <person name="Mohanty P.S."/>
            <person name="Bansal A.K."/>
            <person name="Singh H."/>
            <person name="Sharma S."/>
            <person name="Patil S.A."/>
            <person name="Upadhaya P."/>
            <person name="Singh P.K."/>
            <person name="Kumar D."/>
            <person name="Kumar S."/>
            <person name="Singh R.K."/>
            <person name="Chaudhary B."/>
        </authorList>
    </citation>
    <scope>NUCLEOTIDE SEQUENCE [LARGE SCALE GENOMIC DNA]</scope>
    <source>
        <strain evidence="2 3">JAL-560-SIM</strain>
    </source>
</reference>
<proteinExistence type="predicted"/>
<sequence>MPARALTVTSLRTCSSGGESTRGTLTETVPPLRLDDLAQSSIRQVSAAGAAGLARLAWRARFAGLPRLARLARASA</sequence>
<protein>
    <submittedName>
        <fullName evidence="2">Uncharacterized protein</fullName>
    </submittedName>
</protein>
<comment type="caution">
    <text evidence="2">The sequence shown here is derived from an EMBL/GenBank/DDBJ whole genome shotgun (WGS) entry which is preliminary data.</text>
</comment>
<dbReference type="EMBL" id="VTZN01000230">
    <property type="protein sequence ID" value="KAA1246177.1"/>
    <property type="molecule type" value="Genomic_DNA"/>
</dbReference>